<proteinExistence type="predicted"/>
<name>A0ABD3EV27_9STRA</name>
<keyword evidence="3" id="KW-1185">Reference proteome</keyword>
<gene>
    <name evidence="2" type="ORF">V7S43_016783</name>
</gene>
<evidence type="ECO:0000313" key="2">
    <source>
        <dbReference type="EMBL" id="KAL3658152.1"/>
    </source>
</evidence>
<dbReference type="Proteomes" id="UP001632037">
    <property type="component" value="Unassembled WGS sequence"/>
</dbReference>
<reference evidence="2 3" key="1">
    <citation type="submission" date="2024-09" db="EMBL/GenBank/DDBJ databases">
        <title>Genome sequencing and assembly of Phytophthora oleae, isolate VK10A, causative agent of rot of olive drupes.</title>
        <authorList>
            <person name="Conti Taguali S."/>
            <person name="Riolo M."/>
            <person name="La Spada F."/>
            <person name="Cacciola S.O."/>
            <person name="Dionisio G."/>
        </authorList>
    </citation>
    <scope>NUCLEOTIDE SEQUENCE [LARGE SCALE GENOMIC DNA]</scope>
    <source>
        <strain evidence="2 3">VK10A</strain>
    </source>
</reference>
<accession>A0ABD3EV27</accession>
<dbReference type="EMBL" id="JBIMZQ010000056">
    <property type="protein sequence ID" value="KAL3658152.1"/>
    <property type="molecule type" value="Genomic_DNA"/>
</dbReference>
<feature type="region of interest" description="Disordered" evidence="1">
    <location>
        <begin position="1"/>
        <end position="24"/>
    </location>
</feature>
<dbReference type="AlphaFoldDB" id="A0ABD3EV27"/>
<comment type="caution">
    <text evidence="2">The sequence shown here is derived from an EMBL/GenBank/DDBJ whole genome shotgun (WGS) entry which is preliminary data.</text>
</comment>
<organism evidence="2 3">
    <name type="scientific">Phytophthora oleae</name>
    <dbReference type="NCBI Taxonomy" id="2107226"/>
    <lineage>
        <taxon>Eukaryota</taxon>
        <taxon>Sar</taxon>
        <taxon>Stramenopiles</taxon>
        <taxon>Oomycota</taxon>
        <taxon>Peronosporomycetes</taxon>
        <taxon>Peronosporales</taxon>
        <taxon>Peronosporaceae</taxon>
        <taxon>Phytophthora</taxon>
    </lineage>
</organism>
<evidence type="ECO:0000313" key="3">
    <source>
        <dbReference type="Proteomes" id="UP001632037"/>
    </source>
</evidence>
<sequence length="95" mass="10478">METTNPEHLKTMNPPTMSEQPLKDSTEIVPAVAEAGDVIPLQRDATGNCQIVTYDSTHPMITRSCTHHIYEIDDPEEAGAFKKKIILPSTTGSKR</sequence>
<protein>
    <submittedName>
        <fullName evidence="2">Uncharacterized protein</fullName>
    </submittedName>
</protein>
<feature type="compositionally biased region" description="Basic and acidic residues" evidence="1">
    <location>
        <begin position="1"/>
        <end position="10"/>
    </location>
</feature>
<evidence type="ECO:0000256" key="1">
    <source>
        <dbReference type="SAM" id="MobiDB-lite"/>
    </source>
</evidence>